<name>A0A8X6HCR5_TRICU</name>
<dbReference type="OrthoDB" id="6501762at2759"/>
<protein>
    <submittedName>
        <fullName evidence="1">Uncharacterized protein</fullName>
    </submittedName>
</protein>
<dbReference type="AlphaFoldDB" id="A0A8X6HCR5"/>
<accession>A0A8X6HCR5</accession>
<organism evidence="1 2">
    <name type="scientific">Trichonephila clavata</name>
    <name type="common">Joro spider</name>
    <name type="synonym">Nephila clavata</name>
    <dbReference type="NCBI Taxonomy" id="2740835"/>
    <lineage>
        <taxon>Eukaryota</taxon>
        <taxon>Metazoa</taxon>
        <taxon>Ecdysozoa</taxon>
        <taxon>Arthropoda</taxon>
        <taxon>Chelicerata</taxon>
        <taxon>Arachnida</taxon>
        <taxon>Araneae</taxon>
        <taxon>Araneomorphae</taxon>
        <taxon>Entelegynae</taxon>
        <taxon>Araneoidea</taxon>
        <taxon>Nephilidae</taxon>
        <taxon>Trichonephila</taxon>
    </lineage>
</organism>
<reference evidence="1" key="1">
    <citation type="submission" date="2020-07" db="EMBL/GenBank/DDBJ databases">
        <title>Multicomponent nature underlies the extraordinary mechanical properties of spider dragline silk.</title>
        <authorList>
            <person name="Kono N."/>
            <person name="Nakamura H."/>
            <person name="Mori M."/>
            <person name="Yoshida Y."/>
            <person name="Ohtoshi R."/>
            <person name="Malay A.D."/>
            <person name="Moran D.A.P."/>
            <person name="Tomita M."/>
            <person name="Numata K."/>
            <person name="Arakawa K."/>
        </authorList>
    </citation>
    <scope>NUCLEOTIDE SEQUENCE</scope>
</reference>
<gene>
    <name evidence="1" type="ORF">TNCT_202491</name>
</gene>
<dbReference type="EMBL" id="BMAO01001186">
    <property type="protein sequence ID" value="GFQ71567.1"/>
    <property type="molecule type" value="Genomic_DNA"/>
</dbReference>
<comment type="caution">
    <text evidence="1">The sequence shown here is derived from an EMBL/GenBank/DDBJ whole genome shotgun (WGS) entry which is preliminary data.</text>
</comment>
<dbReference type="PANTHER" id="PTHR38681:SF1">
    <property type="entry name" value="RETROVIRUS-RELATED POL POLYPROTEIN FROM TRANSPOSON 412-LIKE PROTEIN"/>
    <property type="match status" value="1"/>
</dbReference>
<proteinExistence type="predicted"/>
<sequence>MQDLQPTLVSRHSKSNVLSTKIFLTVLTYVFIRQDCVRRSLQQPCDGPFEIISHNNKFFTLLIKRKKSVISVDRLKPAFVKIEDPIQLYPGLIQCRPRLRPGMADVWISMHYNSSTKKIEQLGSYRSNVLDVVTSFVKPFCYI</sequence>
<evidence type="ECO:0000313" key="2">
    <source>
        <dbReference type="Proteomes" id="UP000887116"/>
    </source>
</evidence>
<dbReference type="Proteomes" id="UP000887116">
    <property type="component" value="Unassembled WGS sequence"/>
</dbReference>
<evidence type="ECO:0000313" key="1">
    <source>
        <dbReference type="EMBL" id="GFQ71567.1"/>
    </source>
</evidence>
<keyword evidence="2" id="KW-1185">Reference proteome</keyword>
<dbReference type="PANTHER" id="PTHR38681">
    <property type="entry name" value="RETROVIRUS-RELATED POL POLYPROTEIN FROM TRANSPOSON 412-LIKE PROTEIN-RELATED"/>
    <property type="match status" value="1"/>
</dbReference>